<dbReference type="Gene3D" id="3.90.1310.10">
    <property type="entry name" value="Penicillin-binding protein 2a (Domain 2)"/>
    <property type="match status" value="1"/>
</dbReference>
<evidence type="ECO:0000256" key="5">
    <source>
        <dbReference type="ARBA" id="ARBA00022692"/>
    </source>
</evidence>
<name>A0A0H3J8W6_CLOPA</name>
<dbReference type="SUPFAM" id="SSF56601">
    <property type="entry name" value="beta-lactamase/transpeptidase-like"/>
    <property type="match status" value="1"/>
</dbReference>
<feature type="domain" description="Penicillin-binding protein transpeptidase" evidence="12">
    <location>
        <begin position="719"/>
        <end position="875"/>
    </location>
</feature>
<keyword evidence="9 11" id="KW-0472">Membrane</keyword>
<keyword evidence="6" id="KW-0133">Cell shape</keyword>
<evidence type="ECO:0000313" key="17">
    <source>
        <dbReference type="Proteomes" id="UP000030905"/>
    </source>
</evidence>
<evidence type="ECO:0000313" key="16">
    <source>
        <dbReference type="Proteomes" id="UP000028042"/>
    </source>
</evidence>
<keyword evidence="8 11" id="KW-1133">Transmembrane helix</keyword>
<evidence type="ECO:0000259" key="12">
    <source>
        <dbReference type="Pfam" id="PF00905"/>
    </source>
</evidence>
<dbReference type="PATRIC" id="fig|1262449.3.peg.632"/>
<keyword evidence="17" id="KW-1185">Reference proteome</keyword>
<dbReference type="GO" id="GO:0005886">
    <property type="term" value="C:plasma membrane"/>
    <property type="evidence" value="ECO:0007669"/>
    <property type="project" value="UniProtKB-SubCell"/>
</dbReference>
<dbReference type="InterPro" id="IPR001460">
    <property type="entry name" value="PCN-bd_Tpept"/>
</dbReference>
<reference evidence="14 17" key="1">
    <citation type="journal article" date="2015" name="Genome Announc.">
        <title>Complete Genome Sequence of the Nitrogen-Fixing and Solvent-Producing Clostridium pasteurianum DSM 525.</title>
        <authorList>
            <person name="Poehlein A."/>
            <person name="Grosse-Honebrink A."/>
            <person name="Zhang Y."/>
            <person name="Minton N.P."/>
            <person name="Daniel R."/>
        </authorList>
    </citation>
    <scope>NUCLEOTIDE SEQUENCE [LARGE SCALE GENOMIC DNA]</scope>
    <source>
        <strain evidence="14">DSM 525</strain>
        <strain evidence="17">DSM 525 / ATCC 6013</strain>
    </source>
</reference>
<dbReference type="InterPro" id="IPR005311">
    <property type="entry name" value="PBP_dimer"/>
</dbReference>
<feature type="domain" description="Penicillin-binding protein transpeptidase" evidence="12">
    <location>
        <begin position="388"/>
        <end position="585"/>
    </location>
</feature>
<evidence type="ECO:0000256" key="10">
    <source>
        <dbReference type="ARBA" id="ARBA00023316"/>
    </source>
</evidence>
<dbReference type="GO" id="GO:0009252">
    <property type="term" value="P:peptidoglycan biosynthetic process"/>
    <property type="evidence" value="ECO:0007669"/>
    <property type="project" value="UniProtKB-KW"/>
</dbReference>
<dbReference type="InterPro" id="IPR036138">
    <property type="entry name" value="PBP_dimer_sf"/>
</dbReference>
<dbReference type="GO" id="GO:0071555">
    <property type="term" value="P:cell wall organization"/>
    <property type="evidence" value="ECO:0007669"/>
    <property type="project" value="UniProtKB-KW"/>
</dbReference>
<evidence type="ECO:0000256" key="4">
    <source>
        <dbReference type="ARBA" id="ARBA00022475"/>
    </source>
</evidence>
<keyword evidence="10" id="KW-0961">Cell wall biogenesis/degradation</keyword>
<dbReference type="PANTHER" id="PTHR30627:SF2">
    <property type="entry name" value="PEPTIDOGLYCAN D,D-TRANSPEPTIDASE MRDA"/>
    <property type="match status" value="1"/>
</dbReference>
<dbReference type="GeneID" id="93074502"/>
<dbReference type="EMBL" id="JPGY02000001">
    <property type="protein sequence ID" value="KRU11574.1"/>
    <property type="molecule type" value="Genomic_DNA"/>
</dbReference>
<comment type="subcellular location">
    <subcellularLocation>
        <location evidence="2">Cell membrane</location>
    </subcellularLocation>
    <subcellularLocation>
        <location evidence="1">Membrane</location>
        <topology evidence="1">Single-pass membrane protein</topology>
    </subcellularLocation>
</comment>
<dbReference type="PANTHER" id="PTHR30627">
    <property type="entry name" value="PEPTIDOGLYCAN D,D-TRANSPEPTIDASE"/>
    <property type="match status" value="1"/>
</dbReference>
<dbReference type="KEGG" id="cpat:CLPA_c23580"/>
<organism evidence="14 17">
    <name type="scientific">Clostridium pasteurianum DSM 525 = ATCC 6013</name>
    <dbReference type="NCBI Taxonomy" id="1262449"/>
    <lineage>
        <taxon>Bacteria</taxon>
        <taxon>Bacillati</taxon>
        <taxon>Bacillota</taxon>
        <taxon>Clostridia</taxon>
        <taxon>Eubacteriales</taxon>
        <taxon>Clostridiaceae</taxon>
        <taxon>Clostridium</taxon>
    </lineage>
</organism>
<dbReference type="eggNOG" id="COG0768">
    <property type="taxonomic scope" value="Bacteria"/>
</dbReference>
<evidence type="ECO:0000256" key="6">
    <source>
        <dbReference type="ARBA" id="ARBA00022960"/>
    </source>
</evidence>
<dbReference type="Proteomes" id="UP000030905">
    <property type="component" value="Chromosome"/>
</dbReference>
<comment type="similarity">
    <text evidence="3">Belongs to the transpeptidase family.</text>
</comment>
<dbReference type="Proteomes" id="UP000028042">
    <property type="component" value="Unassembled WGS sequence"/>
</dbReference>
<dbReference type="Gene3D" id="1.10.10.1230">
    <property type="entry name" value="Penicillin-binding protein, N-terminal non-catalytic domain, head sub-domain"/>
    <property type="match status" value="1"/>
</dbReference>
<dbReference type="EMBL" id="CP009268">
    <property type="protein sequence ID" value="AJA52416.1"/>
    <property type="molecule type" value="Genomic_DNA"/>
</dbReference>
<dbReference type="GO" id="GO:0071972">
    <property type="term" value="F:peptidoglycan L,D-transpeptidase activity"/>
    <property type="evidence" value="ECO:0007669"/>
    <property type="project" value="TreeGrafter"/>
</dbReference>
<feature type="domain" description="Penicillin-binding protein dimerisation" evidence="13">
    <location>
        <begin position="57"/>
        <end position="336"/>
    </location>
</feature>
<dbReference type="Gene3D" id="3.40.710.10">
    <property type="entry name" value="DD-peptidase/beta-lactamase superfamily"/>
    <property type="match status" value="2"/>
</dbReference>
<sequence>MIKNKKRKKIFNRYSVLIIVMLMAFSAIGVRLFNLQVVQGTYYSEKANTKSHKLIPEEGPRGAITDKNGIKLATNKQSYEVTFMDTEDSEKQFFQTMAKVFGILDENNEKQDDSFALKVNPYRFEFNTSDAKSIQTLQLRFLKDRSLEDSILKKQFDSKKEADLTDAEKSKLNAELLKLTPEEVFNTLIDDKHYGVKSGVSKIKSNYTVEDLRRYLLVKDAIKMNSFSGYKPVPISSNVKKDTYLVFLQRISELPGVNADIQPMRYYPYGTLASSVLGYINKISSTDQQKYSEKGYDVSSDYVGASGIEAVYEDRLRGANGGDIVQIDKQGRITSNLASRESYPGQNVQLTIDANVQYAAEQALQNRMNYLQQTGTVWNQSTRNATRGAAVVIDVHTGGILALASTPSFNPNDFANPSGLTEEQVEKYFSPDFQKMAKDRGMSQDLINFMFPVDSSIKGNTTKRVDKYDFFPKYLYNYATMSLLPPGSTFKPLTAIAGLQSGVINSTSTVNDQAFFTGDDGKPILFPSEKANGIVNVVSALGYSSNPFFMNVGKLLKDQYGNDALAKYAWQFGLGADPNGGNASTGIEIPENFGQVYNVISKRNVNSVQFLLNIIDYLNKGSNDKGIDNFQTIDLYDRVDDSKKVLEIKGKIKDSIKTAIKSGKIDSDKNYINLYTPLFKELIDTDPKYKGKNYSDKDINKIVTITYSEIKNAINDSNLGYNIYNASIGQGINAFTPLQMASYVSTIANGGTRYKVHLLDKITDADGNVLTETKPEALDKINISVENRNLVMKGMENVTGTGGAAGTAADALGSFNNYIPSAGKTGTAQVNSDIQNKIGRSDYAWFVGYAPADNPQIAVAVVIFDGALGSQSAYVARGIYEGYFKDELIKKNYNNFSIETDLNKKTADK</sequence>
<evidence type="ECO:0000313" key="15">
    <source>
        <dbReference type="EMBL" id="KRU11574.1"/>
    </source>
</evidence>
<feature type="transmembrane region" description="Helical" evidence="11">
    <location>
        <begin position="12"/>
        <end position="33"/>
    </location>
</feature>
<dbReference type="GO" id="GO:0008658">
    <property type="term" value="F:penicillin binding"/>
    <property type="evidence" value="ECO:0007669"/>
    <property type="project" value="InterPro"/>
</dbReference>
<keyword evidence="4" id="KW-1003">Cell membrane</keyword>
<evidence type="ECO:0000256" key="3">
    <source>
        <dbReference type="ARBA" id="ARBA00007171"/>
    </source>
</evidence>
<keyword evidence="7" id="KW-0573">Peptidoglycan synthesis</keyword>
<dbReference type="SUPFAM" id="SSF56519">
    <property type="entry name" value="Penicillin binding protein dimerisation domain"/>
    <property type="match status" value="1"/>
</dbReference>
<dbReference type="Pfam" id="PF03717">
    <property type="entry name" value="PBP_dimer"/>
    <property type="match status" value="1"/>
</dbReference>
<evidence type="ECO:0000256" key="8">
    <source>
        <dbReference type="ARBA" id="ARBA00022989"/>
    </source>
</evidence>
<keyword evidence="5 11" id="KW-0812">Transmembrane</keyword>
<dbReference type="GO" id="GO:0008360">
    <property type="term" value="P:regulation of cell shape"/>
    <property type="evidence" value="ECO:0007669"/>
    <property type="project" value="UniProtKB-KW"/>
</dbReference>
<evidence type="ECO:0000256" key="2">
    <source>
        <dbReference type="ARBA" id="ARBA00004236"/>
    </source>
</evidence>
<dbReference type="Pfam" id="PF00905">
    <property type="entry name" value="Transpeptidase"/>
    <property type="match status" value="2"/>
</dbReference>
<evidence type="ECO:0000256" key="1">
    <source>
        <dbReference type="ARBA" id="ARBA00004167"/>
    </source>
</evidence>
<evidence type="ECO:0000256" key="11">
    <source>
        <dbReference type="SAM" id="Phobius"/>
    </source>
</evidence>
<dbReference type="AlphaFoldDB" id="A0A0H3J8W6"/>
<dbReference type="InterPro" id="IPR050515">
    <property type="entry name" value="Beta-lactam/transpept"/>
</dbReference>
<proteinExistence type="inferred from homology"/>
<dbReference type="KEGG" id="cpae:CPAST_c23580"/>
<reference evidence="15 16" key="3">
    <citation type="journal article" name="Genome Announc.">
        <title>Improved Draft Genome Sequence of Clostridium pasteurianum Strain ATCC 6013 (DSM 525) Using a Hybrid Next-Generation Sequencing Approach.</title>
        <authorList>
            <person name="Pyne M.E."/>
            <person name="Utturkar S."/>
            <person name="Brown S.D."/>
            <person name="Moo-Young M."/>
            <person name="Chung D.A."/>
            <person name="Chou C.P."/>
        </authorList>
    </citation>
    <scope>NUCLEOTIDE SEQUENCE [LARGE SCALE GENOMIC DNA]</scope>
    <source>
        <strain evidence="15 16">ATCC 6013</strain>
    </source>
</reference>
<evidence type="ECO:0000256" key="9">
    <source>
        <dbReference type="ARBA" id="ARBA00023136"/>
    </source>
</evidence>
<dbReference type="RefSeq" id="WP_003441369.1">
    <property type="nucleotide sequence ID" value="NZ_ANZB01000002.1"/>
</dbReference>
<evidence type="ECO:0000259" key="13">
    <source>
        <dbReference type="Pfam" id="PF03717"/>
    </source>
</evidence>
<protein>
    <submittedName>
        <fullName evidence="14">Penicillin-binding protein 2</fullName>
    </submittedName>
    <submittedName>
        <fullName evidence="15">Penicillin-binding protein dimerization domain-containing protein</fullName>
    </submittedName>
</protein>
<gene>
    <name evidence="14" type="ORF">CLPA_c23580</name>
    <name evidence="15" type="ORF">CP6013_00821</name>
</gene>
<dbReference type="InterPro" id="IPR012338">
    <property type="entry name" value="Beta-lactam/transpept-like"/>
</dbReference>
<accession>A0A0H3J8W6</accession>
<reference evidence="15" key="2">
    <citation type="submission" date="2015-10" db="EMBL/GenBank/DDBJ databases">
        <title>Improved Draft Genome Sequence of Clostridium pasteurianum Strain ATCC 6013 (DSM 525) Using a Hybrid Next-Generation Sequencing Approach.</title>
        <authorList>
            <person name="Pyne M.E."/>
            <person name="Utturkar S.M."/>
            <person name="Brown S.D."/>
            <person name="Moo-Young M."/>
            <person name="Chung D.A."/>
            <person name="Chou P.C."/>
        </authorList>
    </citation>
    <scope>NUCLEOTIDE SEQUENCE</scope>
    <source>
        <strain evidence="15">ATCC 6013</strain>
    </source>
</reference>
<evidence type="ECO:0000313" key="14">
    <source>
        <dbReference type="EMBL" id="AJA52416.1"/>
    </source>
</evidence>
<evidence type="ECO:0000256" key="7">
    <source>
        <dbReference type="ARBA" id="ARBA00022984"/>
    </source>
</evidence>